<dbReference type="Proteomes" id="UP000824108">
    <property type="component" value="Unassembled WGS sequence"/>
</dbReference>
<comment type="caution">
    <text evidence="2">The sequence shown here is derived from an EMBL/GenBank/DDBJ whole genome shotgun (WGS) entry which is preliminary data.</text>
</comment>
<protein>
    <submittedName>
        <fullName evidence="2">Uncharacterized protein</fullName>
    </submittedName>
</protein>
<dbReference type="EMBL" id="DXAV01000074">
    <property type="protein sequence ID" value="HIZ92215.1"/>
    <property type="molecule type" value="Genomic_DNA"/>
</dbReference>
<organism evidence="2 3">
    <name type="scientific">Candidatus Bacteroides merdavium</name>
    <dbReference type="NCBI Taxonomy" id="2838472"/>
    <lineage>
        <taxon>Bacteria</taxon>
        <taxon>Pseudomonadati</taxon>
        <taxon>Bacteroidota</taxon>
        <taxon>Bacteroidia</taxon>
        <taxon>Bacteroidales</taxon>
        <taxon>Bacteroidaceae</taxon>
        <taxon>Bacteroides</taxon>
    </lineage>
</organism>
<keyword evidence="1" id="KW-0472">Membrane</keyword>
<proteinExistence type="predicted"/>
<feature type="transmembrane region" description="Helical" evidence="1">
    <location>
        <begin position="17"/>
        <end position="39"/>
    </location>
</feature>
<keyword evidence="1" id="KW-0812">Transmembrane</keyword>
<reference evidence="2" key="1">
    <citation type="journal article" date="2021" name="PeerJ">
        <title>Extensive microbial diversity within the chicken gut microbiome revealed by metagenomics and culture.</title>
        <authorList>
            <person name="Gilroy R."/>
            <person name="Ravi A."/>
            <person name="Getino M."/>
            <person name="Pursley I."/>
            <person name="Horton D.L."/>
            <person name="Alikhan N.F."/>
            <person name="Baker D."/>
            <person name="Gharbi K."/>
            <person name="Hall N."/>
            <person name="Watson M."/>
            <person name="Adriaenssens E.M."/>
            <person name="Foster-Nyarko E."/>
            <person name="Jarju S."/>
            <person name="Secka A."/>
            <person name="Antonio M."/>
            <person name="Oren A."/>
            <person name="Chaudhuri R.R."/>
            <person name="La Ragione R."/>
            <person name="Hildebrand F."/>
            <person name="Pallen M.J."/>
        </authorList>
    </citation>
    <scope>NUCLEOTIDE SEQUENCE</scope>
    <source>
        <strain evidence="2">CHK118-2852</strain>
    </source>
</reference>
<dbReference type="AlphaFoldDB" id="A0A9D2H0M3"/>
<sequence>MTKDYSGKNFSRKMNKWLLVVNVILLVCAVWLLVANIKYEEYTTAIAMGLVGVVSIANGTLAFLRLKGKKI</sequence>
<evidence type="ECO:0000313" key="3">
    <source>
        <dbReference type="Proteomes" id="UP000824108"/>
    </source>
</evidence>
<reference evidence="2" key="2">
    <citation type="submission" date="2021-04" db="EMBL/GenBank/DDBJ databases">
        <authorList>
            <person name="Gilroy R."/>
        </authorList>
    </citation>
    <scope>NUCLEOTIDE SEQUENCE</scope>
    <source>
        <strain evidence="2">CHK118-2852</strain>
    </source>
</reference>
<evidence type="ECO:0000313" key="2">
    <source>
        <dbReference type="EMBL" id="HIZ92215.1"/>
    </source>
</evidence>
<gene>
    <name evidence="2" type="ORF">H9807_08910</name>
</gene>
<keyword evidence="1" id="KW-1133">Transmembrane helix</keyword>
<name>A0A9D2H0M3_9BACE</name>
<feature type="transmembrane region" description="Helical" evidence="1">
    <location>
        <begin position="45"/>
        <end position="64"/>
    </location>
</feature>
<evidence type="ECO:0000256" key="1">
    <source>
        <dbReference type="SAM" id="Phobius"/>
    </source>
</evidence>
<accession>A0A9D2H0M3</accession>